<keyword evidence="2" id="KW-1185">Reference proteome</keyword>
<proteinExistence type="predicted"/>
<accession>A0A4D4JED5</accession>
<dbReference type="EMBL" id="BJFL01000041">
    <property type="protein sequence ID" value="GDY33400.1"/>
    <property type="molecule type" value="Genomic_DNA"/>
</dbReference>
<organism evidence="1 2">
    <name type="scientific">Gandjariella thermophila</name>
    <dbReference type="NCBI Taxonomy" id="1931992"/>
    <lineage>
        <taxon>Bacteria</taxon>
        <taxon>Bacillati</taxon>
        <taxon>Actinomycetota</taxon>
        <taxon>Actinomycetes</taxon>
        <taxon>Pseudonocardiales</taxon>
        <taxon>Pseudonocardiaceae</taxon>
        <taxon>Gandjariella</taxon>
    </lineage>
</organism>
<reference evidence="2" key="1">
    <citation type="submission" date="2019-04" db="EMBL/GenBank/DDBJ databases">
        <title>Draft genome sequence of Pseudonocardiaceae bacterium SL3-2-4.</title>
        <authorList>
            <person name="Ningsih F."/>
            <person name="Yokota A."/>
            <person name="Sakai Y."/>
            <person name="Nanatani K."/>
            <person name="Yabe S."/>
            <person name="Oetari A."/>
            <person name="Sjamsuridzal W."/>
        </authorList>
    </citation>
    <scope>NUCLEOTIDE SEQUENCE [LARGE SCALE GENOMIC DNA]</scope>
    <source>
        <strain evidence="2">SL3-2-4</strain>
    </source>
</reference>
<dbReference type="Proteomes" id="UP000298860">
    <property type="component" value="Unassembled WGS sequence"/>
</dbReference>
<protein>
    <recommendedName>
        <fullName evidence="3">DUF4145 domain-containing protein</fullName>
    </recommendedName>
</protein>
<comment type="caution">
    <text evidence="1">The sequence shown here is derived from an EMBL/GenBank/DDBJ whole genome shotgun (WGS) entry which is preliminary data.</text>
</comment>
<name>A0A4D4JED5_9PSEU</name>
<dbReference type="RefSeq" id="WP_137816349.1">
    <property type="nucleotide sequence ID" value="NZ_BJFL01000041.1"/>
</dbReference>
<dbReference type="OrthoDB" id="1395176at2"/>
<sequence length="283" mass="31660">MFPLDPKTIERVARLACDLDGPLERRGHELEALLRGAGWDDPPEYDGSPRIPWLVDALTERGDQRADIERFLCRVCDPLEYDGGMPVAEEVRQELNRILEPERLAVSYVGGRPVLGEVRLDAEGPVFVAPDNLGHRLPRIVADEQVVSLLLDRIAQSRASEESGAYLLALFGIGSFVEGLLFSVLTEREPELLRSGFRGRDGRRIDARRAGLELLIDTAHHRGLIQLDAKSFMDPVRNFRNFIHPRAQLESAFVPDRDTVTLCWGPVHAVLNDLEESLARSAS</sequence>
<evidence type="ECO:0008006" key="3">
    <source>
        <dbReference type="Google" id="ProtNLM"/>
    </source>
</evidence>
<evidence type="ECO:0000313" key="2">
    <source>
        <dbReference type="Proteomes" id="UP000298860"/>
    </source>
</evidence>
<gene>
    <name evidence="1" type="ORF">GTS_50330</name>
</gene>
<evidence type="ECO:0000313" key="1">
    <source>
        <dbReference type="EMBL" id="GDY33400.1"/>
    </source>
</evidence>
<dbReference type="AlphaFoldDB" id="A0A4D4JED5"/>